<dbReference type="GO" id="GO:0061929">
    <property type="term" value="F:gamma-glutamylaminecyclotransferase activity"/>
    <property type="evidence" value="ECO:0007669"/>
    <property type="project" value="InterPro"/>
</dbReference>
<protein>
    <recommendedName>
        <fullName evidence="3">Gamma-glutamylcyclotransferase family protein</fullName>
    </recommendedName>
</protein>
<evidence type="ECO:0000313" key="6">
    <source>
        <dbReference type="Proteomes" id="UP000694843"/>
    </source>
</evidence>
<dbReference type="Gene3D" id="3.10.490.10">
    <property type="entry name" value="Gamma-glutamyl cyclotransferase-like"/>
    <property type="match status" value="1"/>
</dbReference>
<reference evidence="7" key="1">
    <citation type="submission" date="2025-08" db="UniProtKB">
        <authorList>
            <consortium name="RefSeq"/>
        </authorList>
    </citation>
    <scope>IDENTIFICATION</scope>
</reference>
<evidence type="ECO:0000313" key="7">
    <source>
        <dbReference type="RefSeq" id="XP_018021565.1"/>
    </source>
</evidence>
<comment type="similarity">
    <text evidence="1 3">Belongs to the gamma-glutamylcyclotransferase family.</text>
</comment>
<evidence type="ECO:0000259" key="5">
    <source>
        <dbReference type="Pfam" id="PF06094"/>
    </source>
</evidence>
<dbReference type="RefSeq" id="XP_018021565.1">
    <property type="nucleotide sequence ID" value="XM_018166076.2"/>
</dbReference>
<dbReference type="PANTHER" id="PTHR12510:SF4">
    <property type="entry name" value="GAMMA-GLUTAMYLAMINECYCLOTRANSFERASE"/>
    <property type="match status" value="1"/>
</dbReference>
<dbReference type="AlphaFoldDB" id="A0A8B7P6I4"/>
<keyword evidence="6" id="KW-1185">Reference proteome</keyword>
<dbReference type="Proteomes" id="UP000694843">
    <property type="component" value="Unplaced"/>
</dbReference>
<name>A0A8B7P6I4_HYAAZ</name>
<proteinExistence type="inferred from homology"/>
<evidence type="ECO:0000256" key="4">
    <source>
        <dbReference type="SAM" id="MobiDB-lite"/>
    </source>
</evidence>
<dbReference type="SUPFAM" id="SSF110857">
    <property type="entry name" value="Gamma-glutamyl cyclotransferase-like"/>
    <property type="match status" value="1"/>
</dbReference>
<gene>
    <name evidence="7" type="primary">LOC108677797</name>
</gene>
<dbReference type="InterPro" id="IPR009288">
    <property type="entry name" value="AIG2-like_dom"/>
</dbReference>
<dbReference type="GeneID" id="108677797"/>
<dbReference type="KEGG" id="hazt:108677797"/>
<dbReference type="Pfam" id="PF06094">
    <property type="entry name" value="GGACT"/>
    <property type="match status" value="1"/>
</dbReference>
<dbReference type="InterPro" id="IPR036568">
    <property type="entry name" value="GGCT-like_sf"/>
</dbReference>
<feature type="domain" description="Gamma-glutamylcyclotransferase AIG2-like" evidence="5">
    <location>
        <begin position="4"/>
        <end position="140"/>
    </location>
</feature>
<dbReference type="GO" id="GO:0005829">
    <property type="term" value="C:cytosol"/>
    <property type="evidence" value="ECO:0007669"/>
    <property type="project" value="TreeGrafter"/>
</dbReference>
<feature type="region of interest" description="Disordered" evidence="4">
    <location>
        <begin position="98"/>
        <end position="118"/>
    </location>
</feature>
<organism evidence="6 7">
    <name type="scientific">Hyalella azteca</name>
    <name type="common">Amphipod</name>
    <dbReference type="NCBI Taxonomy" id="294128"/>
    <lineage>
        <taxon>Eukaryota</taxon>
        <taxon>Metazoa</taxon>
        <taxon>Ecdysozoa</taxon>
        <taxon>Arthropoda</taxon>
        <taxon>Crustacea</taxon>
        <taxon>Multicrustacea</taxon>
        <taxon>Malacostraca</taxon>
        <taxon>Eumalacostraca</taxon>
        <taxon>Peracarida</taxon>
        <taxon>Amphipoda</taxon>
        <taxon>Senticaudata</taxon>
        <taxon>Talitrida</taxon>
        <taxon>Talitroidea</taxon>
        <taxon>Hyalellidae</taxon>
        <taxon>Hyalella</taxon>
    </lineage>
</organism>
<dbReference type="InterPro" id="IPR013024">
    <property type="entry name" value="GGCT-like"/>
</dbReference>
<dbReference type="CDD" id="cd06661">
    <property type="entry name" value="GGCT_like"/>
    <property type="match status" value="1"/>
</dbReference>
<feature type="compositionally biased region" description="Low complexity" evidence="4">
    <location>
        <begin position="103"/>
        <end position="118"/>
    </location>
</feature>
<evidence type="ECO:0000256" key="3">
    <source>
        <dbReference type="RuleBase" id="RU367036"/>
    </source>
</evidence>
<evidence type="ECO:0000256" key="1">
    <source>
        <dbReference type="ARBA" id="ARBA00008861"/>
    </source>
</evidence>
<dbReference type="PANTHER" id="PTHR12510">
    <property type="entry name" value="TROPONIN C-AKIN-1 PROTEIN"/>
    <property type="match status" value="1"/>
</dbReference>
<sequence>MALVFVYGTLKAGEPNHHWLTDPRNGRARLLGRARTVDTFPLVIASRYNIPYLLRAPGVGEHVEGEVYEVDERMLAQLDVLEDHPKYYEREIRRVTLTPQAGEATPLTPASETTPPTAASEATVDAWVYLLPSFKPAMLDLPRLKSYSASGPHGLAYMPRYARPKPGPEYWVDVKDGVAQGPPTGENVTTSATEMT</sequence>
<feature type="active site" description="Proton acceptor" evidence="2">
    <location>
        <position position="82"/>
    </location>
</feature>
<evidence type="ECO:0000256" key="2">
    <source>
        <dbReference type="PIRSR" id="PIRSR639126-1"/>
    </source>
</evidence>
<accession>A0A8B7P6I4</accession>
<dbReference type="InterPro" id="IPR039126">
    <property type="entry name" value="GGACT"/>
</dbReference>
<dbReference type="OMA" id="NEKLECW"/>
<dbReference type="OrthoDB" id="113620at2759"/>